<dbReference type="Proteomes" id="UP000623687">
    <property type="component" value="Unassembled WGS sequence"/>
</dbReference>
<gene>
    <name evidence="1" type="ORF">PC9H_004378</name>
</gene>
<keyword evidence="2" id="KW-1185">Reference proteome</keyword>
<dbReference type="EMBL" id="JACETU010000002">
    <property type="protein sequence ID" value="KAF7437536.1"/>
    <property type="molecule type" value="Genomic_DNA"/>
</dbReference>
<protein>
    <submittedName>
        <fullName evidence="1">Uncharacterized protein</fullName>
    </submittedName>
</protein>
<evidence type="ECO:0000313" key="1">
    <source>
        <dbReference type="EMBL" id="KAF7437536.1"/>
    </source>
</evidence>
<dbReference type="RefSeq" id="XP_036635435.1">
    <property type="nucleotide sequence ID" value="XM_036773962.1"/>
</dbReference>
<proteinExistence type="predicted"/>
<sequence>MVKLPSARQARIGLLLLAAFHQLRVRTHVVHRDVLEAVHTEIWRILQLVDTLHAHAHEHVEYDGFAEPRDDQGGLDEAVGVGVERGVQEKPRPEVCARRGIEGASTRVGVELAGIRKRERRWRRCIVLAGNAPDLL</sequence>
<comment type="caution">
    <text evidence="1">The sequence shown here is derived from an EMBL/GenBank/DDBJ whole genome shotgun (WGS) entry which is preliminary data.</text>
</comment>
<dbReference type="GeneID" id="59374196"/>
<reference evidence="1" key="1">
    <citation type="submission" date="2019-07" db="EMBL/GenBank/DDBJ databases">
        <authorList>
            <person name="Palmer J.M."/>
        </authorList>
    </citation>
    <scope>NUCLEOTIDE SEQUENCE</scope>
    <source>
        <strain evidence="1">PC9</strain>
    </source>
</reference>
<dbReference type="AlphaFoldDB" id="A0A8H7A471"/>
<accession>A0A8H7A471</accession>
<dbReference type="VEuPathDB" id="FungiDB:PC9H_004378"/>
<name>A0A8H7A471_PLEOS</name>
<organism evidence="1 2">
    <name type="scientific">Pleurotus ostreatus</name>
    <name type="common">Oyster mushroom</name>
    <name type="synonym">White-rot fungus</name>
    <dbReference type="NCBI Taxonomy" id="5322"/>
    <lineage>
        <taxon>Eukaryota</taxon>
        <taxon>Fungi</taxon>
        <taxon>Dikarya</taxon>
        <taxon>Basidiomycota</taxon>
        <taxon>Agaricomycotina</taxon>
        <taxon>Agaricomycetes</taxon>
        <taxon>Agaricomycetidae</taxon>
        <taxon>Agaricales</taxon>
        <taxon>Pleurotineae</taxon>
        <taxon>Pleurotaceae</taxon>
        <taxon>Pleurotus</taxon>
    </lineage>
</organism>
<evidence type="ECO:0000313" key="2">
    <source>
        <dbReference type="Proteomes" id="UP000623687"/>
    </source>
</evidence>